<feature type="domain" description="HTH cro/C1-type" evidence="1">
    <location>
        <begin position="13"/>
        <end position="67"/>
    </location>
</feature>
<evidence type="ECO:0000313" key="2">
    <source>
        <dbReference type="EMBL" id="DAE09401.1"/>
    </source>
</evidence>
<dbReference type="EMBL" id="BK015488">
    <property type="protein sequence ID" value="DAE09401.1"/>
    <property type="molecule type" value="Genomic_DNA"/>
</dbReference>
<proteinExistence type="predicted"/>
<dbReference type="InterPro" id="IPR001387">
    <property type="entry name" value="Cro/C1-type_HTH"/>
</dbReference>
<dbReference type="SUPFAM" id="SSF47413">
    <property type="entry name" value="lambda repressor-like DNA-binding domains"/>
    <property type="match status" value="1"/>
</dbReference>
<dbReference type="InterPro" id="IPR010982">
    <property type="entry name" value="Lambda_DNA-bd_dom_sf"/>
</dbReference>
<name>A0A8S5PSG6_9CAUD</name>
<dbReference type="SMART" id="SM00530">
    <property type="entry name" value="HTH_XRE"/>
    <property type="match status" value="1"/>
</dbReference>
<accession>A0A8S5PSG6</accession>
<sequence length="82" mass="9403">MDIDYTATFGEKLYTWRVENDYSLKHIACILNCSRKTVSAWEKGNILPNYDSIIAVALMMRVSTDWLLGISPDKTLRTQNSD</sequence>
<dbReference type="PROSITE" id="PS50943">
    <property type="entry name" value="HTH_CROC1"/>
    <property type="match status" value="1"/>
</dbReference>
<dbReference type="GO" id="GO:0003677">
    <property type="term" value="F:DNA binding"/>
    <property type="evidence" value="ECO:0007669"/>
    <property type="project" value="InterPro"/>
</dbReference>
<dbReference type="CDD" id="cd00093">
    <property type="entry name" value="HTH_XRE"/>
    <property type="match status" value="1"/>
</dbReference>
<protein>
    <submittedName>
        <fullName evidence="2">Helix-turn-helix domain protein</fullName>
    </submittedName>
</protein>
<dbReference type="Pfam" id="PF01381">
    <property type="entry name" value="HTH_3"/>
    <property type="match status" value="1"/>
</dbReference>
<reference evidence="2" key="1">
    <citation type="journal article" date="2021" name="Proc. Natl. Acad. Sci. U.S.A.">
        <title>A Catalog of Tens of Thousands of Viruses from Human Metagenomes Reveals Hidden Associations with Chronic Diseases.</title>
        <authorList>
            <person name="Tisza M.J."/>
            <person name="Buck C.B."/>
        </authorList>
    </citation>
    <scope>NUCLEOTIDE SEQUENCE</scope>
    <source>
        <strain evidence="2">Ct96x5</strain>
    </source>
</reference>
<organism evidence="2">
    <name type="scientific">Siphoviridae sp. ct96x5</name>
    <dbReference type="NCBI Taxonomy" id="2825367"/>
    <lineage>
        <taxon>Viruses</taxon>
        <taxon>Duplodnaviria</taxon>
        <taxon>Heunggongvirae</taxon>
        <taxon>Uroviricota</taxon>
        <taxon>Caudoviricetes</taxon>
    </lineage>
</organism>
<dbReference type="Gene3D" id="1.10.260.40">
    <property type="entry name" value="lambda repressor-like DNA-binding domains"/>
    <property type="match status" value="1"/>
</dbReference>
<evidence type="ECO:0000259" key="1">
    <source>
        <dbReference type="PROSITE" id="PS50943"/>
    </source>
</evidence>